<protein>
    <submittedName>
        <fullName evidence="2">Uncharacterized protein</fullName>
    </submittedName>
</protein>
<dbReference type="WBParaSite" id="RSKR_0000294450.1">
    <property type="protein sequence ID" value="RSKR_0000294450.1"/>
    <property type="gene ID" value="RSKR_0000294450"/>
</dbReference>
<reference evidence="2" key="1">
    <citation type="submission" date="2016-11" db="UniProtKB">
        <authorList>
            <consortium name="WormBaseParasite"/>
        </authorList>
    </citation>
    <scope>IDENTIFICATION</scope>
    <source>
        <strain evidence="2">KR3021</strain>
    </source>
</reference>
<evidence type="ECO:0000313" key="2">
    <source>
        <dbReference type="WBParaSite" id="RSKR_0000294450.1"/>
    </source>
</evidence>
<accession>A0AC35TPT1</accession>
<organism evidence="1 2">
    <name type="scientific">Rhabditophanes sp. KR3021</name>
    <dbReference type="NCBI Taxonomy" id="114890"/>
    <lineage>
        <taxon>Eukaryota</taxon>
        <taxon>Metazoa</taxon>
        <taxon>Ecdysozoa</taxon>
        <taxon>Nematoda</taxon>
        <taxon>Chromadorea</taxon>
        <taxon>Rhabditida</taxon>
        <taxon>Tylenchina</taxon>
        <taxon>Panagrolaimomorpha</taxon>
        <taxon>Strongyloidoidea</taxon>
        <taxon>Alloionematidae</taxon>
        <taxon>Rhabditophanes</taxon>
    </lineage>
</organism>
<proteinExistence type="predicted"/>
<dbReference type="Proteomes" id="UP000095286">
    <property type="component" value="Unplaced"/>
</dbReference>
<name>A0AC35TPT1_9BILA</name>
<sequence>MDEDSISRCSSIKSRRSMKKESSVCIAYECEKAPILRKSSWNAEHSGSSTPKKKKFFVRKSAALILGSFRHHKTSNPDQGSCSSEPISGSKSARTSKSHLAIDIEKGLEVPSLNFSFSESELNMPDPALTLFHEIPHSPSTNKSSDHFQQQFAPLPRRSSHNSGITSLPKKTFQMAHASFRNRIDREMHGFETVFMTKKRAKDSKSSEFQGGDLNKYTSRSYAIQNGNEIFGNLLKLKTKTKYLLIITTFVLGVLVLPYEVQKLLHCQI</sequence>
<evidence type="ECO:0000313" key="1">
    <source>
        <dbReference type="Proteomes" id="UP000095286"/>
    </source>
</evidence>